<dbReference type="EMBL" id="FAOZ01000022">
    <property type="protein sequence ID" value="CUU58872.1"/>
    <property type="molecule type" value="Genomic_DNA"/>
</dbReference>
<evidence type="ECO:0000313" key="1">
    <source>
        <dbReference type="EMBL" id="CUU58872.1"/>
    </source>
</evidence>
<accession>A0A0S4QVP6</accession>
<feature type="non-terminal residue" evidence="1">
    <location>
        <position position="39"/>
    </location>
</feature>
<proteinExistence type="predicted"/>
<dbReference type="AlphaFoldDB" id="A0A0S4QVP6"/>
<name>A0A0S4QVP6_9ACTN</name>
<protein>
    <submittedName>
        <fullName evidence="1">Uncharacterized protein</fullName>
    </submittedName>
</protein>
<evidence type="ECO:0000313" key="2">
    <source>
        <dbReference type="Proteomes" id="UP000198802"/>
    </source>
</evidence>
<sequence length="39" mass="4190">MVIGSKGAALGRQDVKDEVIYLRAAGLDLGKRFLVACVR</sequence>
<organism evidence="1 2">
    <name type="scientific">Parafrankia irregularis</name>
    <dbReference type="NCBI Taxonomy" id="795642"/>
    <lineage>
        <taxon>Bacteria</taxon>
        <taxon>Bacillati</taxon>
        <taxon>Actinomycetota</taxon>
        <taxon>Actinomycetes</taxon>
        <taxon>Frankiales</taxon>
        <taxon>Frankiaceae</taxon>
        <taxon>Parafrankia</taxon>
    </lineage>
</organism>
<reference evidence="2" key="1">
    <citation type="submission" date="2015-11" db="EMBL/GenBank/DDBJ databases">
        <authorList>
            <person name="Varghese N."/>
        </authorList>
    </citation>
    <scope>NUCLEOTIDE SEQUENCE [LARGE SCALE GENOMIC DNA]</scope>
    <source>
        <strain evidence="2">DSM 45899</strain>
    </source>
</reference>
<gene>
    <name evidence="1" type="ORF">Ga0074812_122116</name>
</gene>
<keyword evidence="2" id="KW-1185">Reference proteome</keyword>
<dbReference type="Proteomes" id="UP000198802">
    <property type="component" value="Unassembled WGS sequence"/>
</dbReference>